<evidence type="ECO:0000256" key="6">
    <source>
        <dbReference type="ARBA" id="ARBA00022490"/>
    </source>
</evidence>
<dbReference type="EC" id="2.3.1.257" evidence="4"/>
<comment type="subcellular location">
    <subcellularLocation>
        <location evidence="2">Cytoplasm</location>
    </subcellularLocation>
    <subcellularLocation>
        <location evidence="1">Nucleus</location>
    </subcellularLocation>
</comment>
<proteinExistence type="inferred from homology"/>
<evidence type="ECO:0000256" key="10">
    <source>
        <dbReference type="ARBA" id="ARBA00047821"/>
    </source>
</evidence>
<evidence type="ECO:0000256" key="4">
    <source>
        <dbReference type="ARBA" id="ARBA00012950"/>
    </source>
</evidence>
<evidence type="ECO:0000256" key="7">
    <source>
        <dbReference type="ARBA" id="ARBA00022679"/>
    </source>
</evidence>
<evidence type="ECO:0000256" key="2">
    <source>
        <dbReference type="ARBA" id="ARBA00004496"/>
    </source>
</evidence>
<dbReference type="GO" id="GO:0010485">
    <property type="term" value="F:histone H4 acetyltransferase activity"/>
    <property type="evidence" value="ECO:0007669"/>
    <property type="project" value="InterPro"/>
</dbReference>
<organism evidence="13 14">
    <name type="scientific">Diutina rugosa</name>
    <name type="common">Yeast</name>
    <name type="synonym">Candida rugosa</name>
    <dbReference type="NCBI Taxonomy" id="5481"/>
    <lineage>
        <taxon>Eukaryota</taxon>
        <taxon>Fungi</taxon>
        <taxon>Dikarya</taxon>
        <taxon>Ascomycota</taxon>
        <taxon>Saccharomycotina</taxon>
        <taxon>Pichiomycetes</taxon>
        <taxon>Debaryomycetaceae</taxon>
        <taxon>Diutina</taxon>
    </lineage>
</organism>
<gene>
    <name evidence="13" type="ORF">DIURU_002198</name>
</gene>
<dbReference type="OMA" id="RALNWYK"/>
<keyword evidence="7" id="KW-0808">Transferase</keyword>
<evidence type="ECO:0000256" key="11">
    <source>
        <dbReference type="ARBA" id="ARBA00049524"/>
    </source>
</evidence>
<evidence type="ECO:0000256" key="9">
    <source>
        <dbReference type="ARBA" id="ARBA00023315"/>
    </source>
</evidence>
<dbReference type="PANTHER" id="PTHR20531:SF1">
    <property type="entry name" value="N-ALPHA-ACETYLTRANSFERASE 40"/>
    <property type="match status" value="1"/>
</dbReference>
<dbReference type="PROSITE" id="PS51186">
    <property type="entry name" value="GNAT"/>
    <property type="match status" value="1"/>
</dbReference>
<evidence type="ECO:0000256" key="8">
    <source>
        <dbReference type="ARBA" id="ARBA00023242"/>
    </source>
</evidence>
<dbReference type="Pfam" id="PF13508">
    <property type="entry name" value="Acetyltransf_7"/>
    <property type="match status" value="1"/>
</dbReference>
<dbReference type="RefSeq" id="XP_034012893.1">
    <property type="nucleotide sequence ID" value="XM_034154823.1"/>
</dbReference>
<dbReference type="AlphaFoldDB" id="A0A642UQQ9"/>
<dbReference type="OrthoDB" id="424551at2759"/>
<comment type="caution">
    <text evidence="13">The sequence shown here is derived from an EMBL/GenBank/DDBJ whole genome shotgun (WGS) entry which is preliminary data.</text>
</comment>
<reference evidence="13 14" key="1">
    <citation type="submission" date="2019-07" db="EMBL/GenBank/DDBJ databases">
        <title>Genome assembly of two rare yeast pathogens: Diutina rugosa and Trichomonascus ciferrii.</title>
        <authorList>
            <person name="Mixao V."/>
            <person name="Saus E."/>
            <person name="Hansen A."/>
            <person name="Lass-Flor C."/>
            <person name="Gabaldon T."/>
        </authorList>
    </citation>
    <scope>NUCLEOTIDE SEQUENCE [LARGE SCALE GENOMIC DNA]</scope>
    <source>
        <strain evidence="13 14">CBS 613</strain>
    </source>
</reference>
<dbReference type="GO" id="GO:1990189">
    <property type="term" value="F:protein N-terminal-serine acetyltransferase activity"/>
    <property type="evidence" value="ECO:0007669"/>
    <property type="project" value="UniProtKB-EC"/>
</dbReference>
<dbReference type="InterPro" id="IPR016181">
    <property type="entry name" value="Acyl_CoA_acyltransferase"/>
</dbReference>
<dbReference type="InterPro" id="IPR000182">
    <property type="entry name" value="GNAT_dom"/>
</dbReference>
<keyword evidence="14" id="KW-1185">Reference proteome</keyword>
<dbReference type="Proteomes" id="UP000449547">
    <property type="component" value="Unassembled WGS sequence"/>
</dbReference>
<dbReference type="EMBL" id="SWFT01000066">
    <property type="protein sequence ID" value="KAA8903687.1"/>
    <property type="molecule type" value="Genomic_DNA"/>
</dbReference>
<evidence type="ECO:0000313" key="14">
    <source>
        <dbReference type="Proteomes" id="UP000449547"/>
    </source>
</evidence>
<comment type="catalytic activity">
    <reaction evidence="10">
        <text>N-terminal L-seryl-[histone H2A] + acetyl-CoA = N-terminal N(alpha)-acetyl-L-seryl-[histone H2A] + CoA + H(+)</text>
        <dbReference type="Rhea" id="RHEA:50600"/>
        <dbReference type="Rhea" id="RHEA-COMP:12742"/>
        <dbReference type="Rhea" id="RHEA-COMP:12744"/>
        <dbReference type="ChEBI" id="CHEBI:15378"/>
        <dbReference type="ChEBI" id="CHEBI:57287"/>
        <dbReference type="ChEBI" id="CHEBI:57288"/>
        <dbReference type="ChEBI" id="CHEBI:64738"/>
        <dbReference type="ChEBI" id="CHEBI:83690"/>
        <dbReference type="EC" id="2.3.1.257"/>
    </reaction>
</comment>
<keyword evidence="8" id="KW-0539">Nucleus</keyword>
<evidence type="ECO:0000256" key="5">
    <source>
        <dbReference type="ARBA" id="ARBA00015043"/>
    </source>
</evidence>
<evidence type="ECO:0000256" key="3">
    <source>
        <dbReference type="ARBA" id="ARBA00008870"/>
    </source>
</evidence>
<dbReference type="VEuPathDB" id="FungiDB:DIURU_002198"/>
<keyword evidence="9" id="KW-0012">Acyltransferase</keyword>
<dbReference type="GO" id="GO:0005737">
    <property type="term" value="C:cytoplasm"/>
    <property type="evidence" value="ECO:0007669"/>
    <property type="project" value="UniProtKB-SubCell"/>
</dbReference>
<feature type="domain" description="N-acetyltransferase" evidence="12">
    <location>
        <begin position="50"/>
        <end position="203"/>
    </location>
</feature>
<name>A0A642UQQ9_DIURU</name>
<dbReference type="PANTHER" id="PTHR20531">
    <property type="entry name" value="N-ALPHA-ACETYLTRANSFERASE 40"/>
    <property type="match status" value="1"/>
</dbReference>
<evidence type="ECO:0000313" key="13">
    <source>
        <dbReference type="EMBL" id="KAA8903687.1"/>
    </source>
</evidence>
<dbReference type="GeneID" id="54780849"/>
<evidence type="ECO:0000259" key="12">
    <source>
        <dbReference type="PROSITE" id="PS51186"/>
    </source>
</evidence>
<sequence>MSVDETDRALMRRVAAHVCDHVGECFGEPPWGSLHWAPATEVVKTGEGVAPFLRLIESTMAPLYRKHKGDQWTLEKQMEMREPGIVYVWIEDARQVPVAFVTVKVVSNDGMVVLYLYEIHVLPRYHGKRLGAYLINGVHQLTATVTYPYPLQATCLTVFSDNHRALVWYTKLGYRLSRSSPTDIVLRGRIKKPQCYYMERLIASSPTLKLA</sequence>
<evidence type="ECO:0000256" key="1">
    <source>
        <dbReference type="ARBA" id="ARBA00004123"/>
    </source>
</evidence>
<dbReference type="InterPro" id="IPR039949">
    <property type="entry name" value="NAA40"/>
</dbReference>
<dbReference type="GO" id="GO:0005634">
    <property type="term" value="C:nucleus"/>
    <property type="evidence" value="ECO:0007669"/>
    <property type="project" value="UniProtKB-SubCell"/>
</dbReference>
<protein>
    <recommendedName>
        <fullName evidence="5">N-alpha-acetyltransferase 40</fullName>
        <ecNumber evidence="4">2.3.1.257</ecNumber>
    </recommendedName>
</protein>
<accession>A0A642UQQ9</accession>
<keyword evidence="6" id="KW-0963">Cytoplasm</keyword>
<dbReference type="Gene3D" id="3.40.630.30">
    <property type="match status" value="1"/>
</dbReference>
<dbReference type="SUPFAM" id="SSF55729">
    <property type="entry name" value="Acyl-CoA N-acyltransferases (Nat)"/>
    <property type="match status" value="1"/>
</dbReference>
<comment type="similarity">
    <text evidence="3">Belongs to the acetyltransferase family. NAA40 subfamily.</text>
</comment>
<comment type="catalytic activity">
    <reaction evidence="11">
        <text>N-terminal L-seryl-[histone H4] + acetyl-CoA = N-terminal N(alpha)-acetyl-L-seryl-[histone H4] + CoA + H(+)</text>
        <dbReference type="Rhea" id="RHEA:50596"/>
        <dbReference type="Rhea" id="RHEA-COMP:12740"/>
        <dbReference type="Rhea" id="RHEA-COMP:12743"/>
        <dbReference type="ChEBI" id="CHEBI:15378"/>
        <dbReference type="ChEBI" id="CHEBI:57287"/>
        <dbReference type="ChEBI" id="CHEBI:57288"/>
        <dbReference type="ChEBI" id="CHEBI:64738"/>
        <dbReference type="ChEBI" id="CHEBI:83690"/>
        <dbReference type="EC" id="2.3.1.257"/>
    </reaction>
</comment>
<dbReference type="GO" id="GO:0043998">
    <property type="term" value="F:histone H2A acetyltransferase activity"/>
    <property type="evidence" value="ECO:0007669"/>
    <property type="project" value="InterPro"/>
</dbReference>